<keyword evidence="2" id="KW-0238">DNA-binding</keyword>
<feature type="region of interest" description="Disordered" evidence="4">
    <location>
        <begin position="1"/>
        <end position="36"/>
    </location>
</feature>
<dbReference type="InterPro" id="IPR011010">
    <property type="entry name" value="DNA_brk_join_enz"/>
</dbReference>
<dbReference type="PANTHER" id="PTHR30349:SF36">
    <property type="entry name" value="PROPHAGE INTEGRASE INTR-RELATED"/>
    <property type="match status" value="1"/>
</dbReference>
<dbReference type="Pfam" id="PF00589">
    <property type="entry name" value="Phage_integrase"/>
    <property type="match status" value="1"/>
</dbReference>
<evidence type="ECO:0000256" key="1">
    <source>
        <dbReference type="ARBA" id="ARBA00022908"/>
    </source>
</evidence>
<dbReference type="CDD" id="cd01189">
    <property type="entry name" value="INT_ICEBs1_C_like"/>
    <property type="match status" value="1"/>
</dbReference>
<name>A0A3B8WK84_MARNT</name>
<evidence type="ECO:0000313" key="6">
    <source>
        <dbReference type="EMBL" id="HAC30659.1"/>
    </source>
</evidence>
<proteinExistence type="predicted"/>
<dbReference type="InterPro" id="IPR002104">
    <property type="entry name" value="Integrase_catalytic"/>
</dbReference>
<dbReference type="EMBL" id="DLYI01000313">
    <property type="protein sequence ID" value="HAC30659.1"/>
    <property type="molecule type" value="Genomic_DNA"/>
</dbReference>
<reference evidence="6 7" key="1">
    <citation type="journal article" date="2018" name="Nat. Biotechnol.">
        <title>A standardized bacterial taxonomy based on genome phylogeny substantially revises the tree of life.</title>
        <authorList>
            <person name="Parks D.H."/>
            <person name="Chuvochina M."/>
            <person name="Waite D.W."/>
            <person name="Rinke C."/>
            <person name="Skarshewski A."/>
            <person name="Chaumeil P.A."/>
            <person name="Hugenholtz P."/>
        </authorList>
    </citation>
    <scope>NUCLEOTIDE SEQUENCE [LARGE SCALE GENOMIC DNA]</scope>
    <source>
        <strain evidence="6">UBA9049</strain>
    </source>
</reference>
<dbReference type="GO" id="GO:0006310">
    <property type="term" value="P:DNA recombination"/>
    <property type="evidence" value="ECO:0007669"/>
    <property type="project" value="UniProtKB-KW"/>
</dbReference>
<dbReference type="Gene3D" id="1.10.150.130">
    <property type="match status" value="1"/>
</dbReference>
<organism evidence="6 7">
    <name type="scientific">Marinobacter nauticus</name>
    <name type="common">Marinobacter hydrocarbonoclasticus</name>
    <name type="synonym">Marinobacter aquaeolei</name>
    <dbReference type="NCBI Taxonomy" id="2743"/>
    <lineage>
        <taxon>Bacteria</taxon>
        <taxon>Pseudomonadati</taxon>
        <taxon>Pseudomonadota</taxon>
        <taxon>Gammaproteobacteria</taxon>
        <taxon>Pseudomonadales</taxon>
        <taxon>Marinobacteraceae</taxon>
        <taxon>Marinobacter</taxon>
    </lineage>
</organism>
<evidence type="ECO:0000256" key="4">
    <source>
        <dbReference type="SAM" id="MobiDB-lite"/>
    </source>
</evidence>
<keyword evidence="3" id="KW-0233">DNA recombination</keyword>
<dbReference type="InterPro" id="IPR013762">
    <property type="entry name" value="Integrase-like_cat_sf"/>
</dbReference>
<dbReference type="AlphaFoldDB" id="A0A3B8WK84"/>
<dbReference type="GO" id="GO:0003677">
    <property type="term" value="F:DNA binding"/>
    <property type="evidence" value="ECO:0007669"/>
    <property type="project" value="UniProtKB-KW"/>
</dbReference>
<evidence type="ECO:0000313" key="7">
    <source>
        <dbReference type="Proteomes" id="UP000261325"/>
    </source>
</evidence>
<dbReference type="SUPFAM" id="SSF56349">
    <property type="entry name" value="DNA breaking-rejoining enzymes"/>
    <property type="match status" value="1"/>
</dbReference>
<dbReference type="PANTHER" id="PTHR30349">
    <property type="entry name" value="PHAGE INTEGRASE-RELATED"/>
    <property type="match status" value="1"/>
</dbReference>
<dbReference type="InterPro" id="IPR010998">
    <property type="entry name" value="Integrase_recombinase_N"/>
</dbReference>
<dbReference type="GO" id="GO:0015074">
    <property type="term" value="P:DNA integration"/>
    <property type="evidence" value="ECO:0007669"/>
    <property type="project" value="UniProtKB-KW"/>
</dbReference>
<evidence type="ECO:0000256" key="2">
    <source>
        <dbReference type="ARBA" id="ARBA00023125"/>
    </source>
</evidence>
<protein>
    <submittedName>
        <fullName evidence="6">Integrase</fullName>
    </submittedName>
</protein>
<evidence type="ECO:0000259" key="5">
    <source>
        <dbReference type="PROSITE" id="PS51898"/>
    </source>
</evidence>
<accession>A0A3B8WK84</accession>
<dbReference type="Gene3D" id="1.10.443.10">
    <property type="entry name" value="Intergrase catalytic core"/>
    <property type="match status" value="1"/>
</dbReference>
<feature type="domain" description="Tyr recombinase" evidence="5">
    <location>
        <begin position="223"/>
        <end position="430"/>
    </location>
</feature>
<gene>
    <name evidence="6" type="ORF">DCF82_23075</name>
</gene>
<dbReference type="Proteomes" id="UP000261325">
    <property type="component" value="Unassembled WGS sequence"/>
</dbReference>
<comment type="caution">
    <text evidence="6">The sequence shown here is derived from an EMBL/GenBank/DDBJ whole genome shotgun (WGS) entry which is preliminary data.</text>
</comment>
<dbReference type="InterPro" id="IPR022000">
    <property type="entry name" value="Min27-like_integrase_DNA_bind"/>
</dbReference>
<keyword evidence="1" id="KW-0229">DNA integration</keyword>
<sequence>MGGGSPVEVRPRQNHLVQPGGNRTVGRKRNRGLSPQEEREAIEQLVANSPGIELRGEAVRIDFMYHGKRCRETLKIPLTFANVEYAVNKRKSIQLEIRQGAFDYAVHFPESTRARNTKASRSIDLESLYRRYLPVMAMDITTETERRYKVALDVCCEIVGWSVPVDTLMPEDVDRLRSGLIATRKPSTANHYVSVWNGMLNWAKANEYTSRDLSASKFKGVADDPDPLTLDEYKEVIENGCLHPQDKALVTLAVYTGLRPGELCALAREDIEGNLIHVRRSVTAAKVLKVPKTESARKVWLVPPAQEAIRALLEMTKDAKPVEETVEISRHQSRKETITPLVTPLQARNKNISTNRMQVGSWATKWEKLLSRAKVRRRVAYQTRHTYACWSLTAHGNIAFIAKQMGHKDYSMLVKVYGRWMDSESENEAEFIWQELQKSGAFCPTIAPSE</sequence>
<evidence type="ECO:0000256" key="3">
    <source>
        <dbReference type="ARBA" id="ARBA00023172"/>
    </source>
</evidence>
<dbReference type="InterPro" id="IPR050090">
    <property type="entry name" value="Tyrosine_recombinase_XerCD"/>
</dbReference>
<dbReference type="PROSITE" id="PS51898">
    <property type="entry name" value="TYR_RECOMBINASE"/>
    <property type="match status" value="1"/>
</dbReference>
<dbReference type="Pfam" id="PF12167">
    <property type="entry name" value="Arm-DNA-bind_2"/>
    <property type="match status" value="1"/>
</dbReference>